<dbReference type="SUPFAM" id="SSF56112">
    <property type="entry name" value="Protein kinase-like (PK-like)"/>
    <property type="match status" value="1"/>
</dbReference>
<evidence type="ECO:0000256" key="1">
    <source>
        <dbReference type="ARBA" id="ARBA00022737"/>
    </source>
</evidence>
<evidence type="ECO:0000256" key="2">
    <source>
        <dbReference type="SAM" id="MobiDB-lite"/>
    </source>
</evidence>
<sequence>MDFLKSTFASAISKGPPFPYTFRDSISVSTSPPTIWTVHNGTQHSTNTPCTIFSFNINDSTRSWLPLAQNALRKWRTLRHPGVVRILDSVECEYYIYIATEKVQPLNWDLKTGRITEETVKWGLWSIANTLKFLNDDAAVIHGNVRAGSVFTNESGEWKLAGFEVASSVRDDEPFIYIYGGLLPDVGRFAAPEVAKSGWGVLASQPIHVTDSWCFGMLIYESFNGSITATDQLTQPKKIPQAMSAAYKRLIAANPKTRVSISDFLAQGVRSRSFFDTPLIHVSEFVENMSIKDATEREAFIDELERLGEDFPESFFKMKILPELLKTVEFAGGGPKVFDAVLRIGEKLSDDEWEASITPAVIRLFSLPDRATRVFLLNNLHRMIDHLSKQAVNNKIFPDMVTGFVDTAPIVREESVKAVLTIIQKLSERNINGELLKALAKTQNDVEPGIRTNTTICLGKIARNLGQNTRQKVLIAAFTRSLRDPFIHARKAALAALSATSDVFDETDCATKVIPAISPSLVDKEKTVRDDATKTLQAYLDRIKTLTASYPDTVLPDPTSAAVIMGTPANTGLGMGNQAVVGAAAEWTGWAISSFTKKLASAAVSGDMAAGEDVPPDRPASTPSTTAAPVRPKMVSGFGSKPASTPSLPVVKPNKPGGFLDDEDEDEEEMQGWDDEDEDDVGNDDDGKQDEFFDAQPTRHEDKSSKTVSSFGLKQSTLKKNIKEEDLDFEELAGVKKKPVGLKGLQSTKTASAGGAKKPLVVGAKKPVIGQKKPVAKKGAEWDDDWDAWG</sequence>
<dbReference type="InParanoid" id="A0A4V3SJG8"/>
<feature type="compositionally biased region" description="Acidic residues" evidence="2">
    <location>
        <begin position="660"/>
        <end position="684"/>
    </location>
</feature>
<dbReference type="Pfam" id="PF22956">
    <property type="entry name" value="VPS15-like_hel"/>
    <property type="match status" value="1"/>
</dbReference>
<dbReference type="SMART" id="SM00220">
    <property type="entry name" value="S_TKc"/>
    <property type="match status" value="1"/>
</dbReference>
<dbReference type="InterPro" id="IPR000719">
    <property type="entry name" value="Prot_kinase_dom"/>
</dbReference>
<protein>
    <submittedName>
        <fullName evidence="4">ARM repeat-containing protein</fullName>
    </submittedName>
</protein>
<dbReference type="SUPFAM" id="SSF48371">
    <property type="entry name" value="ARM repeat"/>
    <property type="match status" value="1"/>
</dbReference>
<dbReference type="InterPro" id="IPR011009">
    <property type="entry name" value="Kinase-like_dom_sf"/>
</dbReference>
<dbReference type="EMBL" id="ML220113">
    <property type="protein sequence ID" value="TGZ83975.1"/>
    <property type="molecule type" value="Genomic_DNA"/>
</dbReference>
<dbReference type="InterPro" id="IPR016024">
    <property type="entry name" value="ARM-type_fold"/>
</dbReference>
<organism evidence="4 5">
    <name type="scientific">Ascodesmis nigricans</name>
    <dbReference type="NCBI Taxonomy" id="341454"/>
    <lineage>
        <taxon>Eukaryota</taxon>
        <taxon>Fungi</taxon>
        <taxon>Dikarya</taxon>
        <taxon>Ascomycota</taxon>
        <taxon>Pezizomycotina</taxon>
        <taxon>Pezizomycetes</taxon>
        <taxon>Pezizales</taxon>
        <taxon>Ascodesmidaceae</taxon>
        <taxon>Ascodesmis</taxon>
    </lineage>
</organism>
<feature type="region of interest" description="Disordered" evidence="2">
    <location>
        <begin position="608"/>
        <end position="711"/>
    </location>
</feature>
<dbReference type="Gene3D" id="1.25.10.10">
    <property type="entry name" value="Leucine-rich Repeat Variant"/>
    <property type="match status" value="1"/>
</dbReference>
<dbReference type="PROSITE" id="PS50011">
    <property type="entry name" value="PROTEIN_KINASE_DOM"/>
    <property type="match status" value="1"/>
</dbReference>
<proteinExistence type="predicted"/>
<keyword evidence="5" id="KW-1185">Reference proteome</keyword>
<keyword evidence="1" id="KW-0677">Repeat</keyword>
<dbReference type="Gene3D" id="3.30.200.20">
    <property type="entry name" value="Phosphorylase Kinase, domain 1"/>
    <property type="match status" value="1"/>
</dbReference>
<gene>
    <name evidence="4" type="ORF">EX30DRAFT_315683</name>
</gene>
<dbReference type="InterPro" id="IPR051177">
    <property type="entry name" value="CIK-Related_Protein"/>
</dbReference>
<dbReference type="PANTHER" id="PTHR12984:SF3">
    <property type="entry name" value="N-TERMINAL KINASE-LIKE PROTEIN"/>
    <property type="match status" value="1"/>
</dbReference>
<feature type="compositionally biased region" description="Basic and acidic residues" evidence="2">
    <location>
        <begin position="685"/>
        <end position="705"/>
    </location>
</feature>
<dbReference type="InterPro" id="IPR011989">
    <property type="entry name" value="ARM-like"/>
</dbReference>
<dbReference type="GO" id="GO:0005737">
    <property type="term" value="C:cytoplasm"/>
    <property type="evidence" value="ECO:0007669"/>
    <property type="project" value="TreeGrafter"/>
</dbReference>
<dbReference type="FunCoup" id="A0A4V3SJG8">
    <property type="interactions" value="1115"/>
</dbReference>
<dbReference type="InterPro" id="IPR055231">
    <property type="entry name" value="2AA_helical"/>
</dbReference>
<reference evidence="4 5" key="1">
    <citation type="submission" date="2019-04" db="EMBL/GenBank/DDBJ databases">
        <title>Comparative genomics and transcriptomics to analyze fruiting body development in filamentous ascomycetes.</title>
        <authorList>
            <consortium name="DOE Joint Genome Institute"/>
            <person name="Lutkenhaus R."/>
            <person name="Traeger S."/>
            <person name="Breuer J."/>
            <person name="Kuo A."/>
            <person name="Lipzen A."/>
            <person name="Pangilinan J."/>
            <person name="Dilworth D."/>
            <person name="Sandor L."/>
            <person name="Poggeler S."/>
            <person name="Barry K."/>
            <person name="Grigoriev I.V."/>
            <person name="Nowrousian M."/>
        </authorList>
    </citation>
    <scope>NUCLEOTIDE SEQUENCE [LARGE SCALE GENOMIC DNA]</scope>
    <source>
        <strain evidence="4 5">CBS 389.68</strain>
    </source>
</reference>
<evidence type="ECO:0000313" key="5">
    <source>
        <dbReference type="Proteomes" id="UP000298138"/>
    </source>
</evidence>
<dbReference type="GO" id="GO:0006409">
    <property type="term" value="P:tRNA export from nucleus"/>
    <property type="evidence" value="ECO:0007669"/>
    <property type="project" value="TreeGrafter"/>
</dbReference>
<name>A0A4V3SJG8_9PEZI</name>
<dbReference type="Gene3D" id="1.10.510.10">
    <property type="entry name" value="Transferase(Phosphotransferase) domain 1"/>
    <property type="match status" value="1"/>
</dbReference>
<accession>A0A4V3SJG8</accession>
<dbReference type="GO" id="GO:0005524">
    <property type="term" value="F:ATP binding"/>
    <property type="evidence" value="ECO:0007669"/>
    <property type="project" value="InterPro"/>
</dbReference>
<evidence type="ECO:0000313" key="4">
    <source>
        <dbReference type="EMBL" id="TGZ83975.1"/>
    </source>
</evidence>
<dbReference type="Proteomes" id="UP000298138">
    <property type="component" value="Unassembled WGS sequence"/>
</dbReference>
<evidence type="ECO:0000259" key="3">
    <source>
        <dbReference type="PROSITE" id="PS50011"/>
    </source>
</evidence>
<dbReference type="Pfam" id="PF00069">
    <property type="entry name" value="Pkinase"/>
    <property type="match status" value="1"/>
</dbReference>
<feature type="domain" description="Protein kinase" evidence="3">
    <location>
        <begin position="1"/>
        <end position="275"/>
    </location>
</feature>
<dbReference type="OrthoDB" id="447103at2759"/>
<dbReference type="GO" id="GO:0004672">
    <property type="term" value="F:protein kinase activity"/>
    <property type="evidence" value="ECO:0007669"/>
    <property type="project" value="InterPro"/>
</dbReference>
<dbReference type="PANTHER" id="PTHR12984">
    <property type="entry name" value="SCY1-RELATED S/T PROTEIN KINASE-LIKE"/>
    <property type="match status" value="1"/>
</dbReference>
<dbReference type="STRING" id="341454.A0A4V3SJG8"/>
<dbReference type="AlphaFoldDB" id="A0A4V3SJG8"/>